<dbReference type="PANTHER" id="PTHR47432">
    <property type="entry name" value="CELL WALL ASSEMBLY REGULATOR SMI1"/>
    <property type="match status" value="1"/>
</dbReference>
<evidence type="ECO:0000313" key="2">
    <source>
        <dbReference type="EMBL" id="KIO28185.1"/>
    </source>
</evidence>
<dbReference type="STRING" id="1051891.A0A0C3QC26"/>
<accession>A0A0C3QC26</accession>
<dbReference type="Proteomes" id="UP000054248">
    <property type="component" value="Unassembled WGS sequence"/>
</dbReference>
<evidence type="ECO:0000313" key="3">
    <source>
        <dbReference type="Proteomes" id="UP000054248"/>
    </source>
</evidence>
<dbReference type="OrthoDB" id="2305498at2759"/>
<dbReference type="InterPro" id="IPR018958">
    <property type="entry name" value="Knr4/Smi1-like_dom"/>
</dbReference>
<name>A0A0C3QC26_9AGAM</name>
<dbReference type="PANTHER" id="PTHR47432:SF1">
    <property type="entry name" value="CELL WALL ASSEMBLY REGULATOR SMI1"/>
    <property type="match status" value="1"/>
</dbReference>
<feature type="non-terminal residue" evidence="2">
    <location>
        <position position="261"/>
    </location>
</feature>
<dbReference type="AlphaFoldDB" id="A0A0C3QC26"/>
<dbReference type="InterPro" id="IPR051873">
    <property type="entry name" value="KNR4/SMI1_regulator"/>
</dbReference>
<dbReference type="SUPFAM" id="SSF160631">
    <property type="entry name" value="SMI1/KNR4-like"/>
    <property type="match status" value="1"/>
</dbReference>
<dbReference type="HOGENOM" id="CLU_093365_0_0_1"/>
<dbReference type="EMBL" id="KN822998">
    <property type="protein sequence ID" value="KIO28185.1"/>
    <property type="molecule type" value="Genomic_DNA"/>
</dbReference>
<reference evidence="3" key="2">
    <citation type="submission" date="2015-01" db="EMBL/GenBank/DDBJ databases">
        <title>Evolutionary Origins and Diversification of the Mycorrhizal Mutualists.</title>
        <authorList>
            <consortium name="DOE Joint Genome Institute"/>
            <consortium name="Mycorrhizal Genomics Consortium"/>
            <person name="Kohler A."/>
            <person name="Kuo A."/>
            <person name="Nagy L.G."/>
            <person name="Floudas D."/>
            <person name="Copeland A."/>
            <person name="Barry K.W."/>
            <person name="Cichocki N."/>
            <person name="Veneault-Fourrey C."/>
            <person name="LaButti K."/>
            <person name="Lindquist E.A."/>
            <person name="Lipzen A."/>
            <person name="Lundell T."/>
            <person name="Morin E."/>
            <person name="Murat C."/>
            <person name="Riley R."/>
            <person name="Ohm R."/>
            <person name="Sun H."/>
            <person name="Tunlid A."/>
            <person name="Henrissat B."/>
            <person name="Grigoriev I.V."/>
            <person name="Hibbett D.S."/>
            <person name="Martin F."/>
        </authorList>
    </citation>
    <scope>NUCLEOTIDE SEQUENCE [LARGE SCALE GENOMIC DNA]</scope>
    <source>
        <strain evidence="3">MUT 4182</strain>
    </source>
</reference>
<dbReference type="InterPro" id="IPR037883">
    <property type="entry name" value="Knr4/Smi1-like_sf"/>
</dbReference>
<sequence length="261" mass="28302">MELGLPLPSAVRDSYLICDGQEVESSAGCSDGLFFGLTLLPLEDVLEEWRFWREVDEDPATGANERLRAIMKSIPDGYIRKEYSCRGWLPLVTDRAGNYLGVDLHPGDGGTYGQVIVFGRDFDTKVVLWRGEGEGGWGRWLAGFVDELENGEGYELGGGDGSSGSEDDVGYEGYFYSPSGGGARDGAEGGSGGLRLTGEYKGWNVLEAWADRSVKKWIEAGLYKEEQPEPVPHPEIEITDAVTNSAPAVEVPIPVLGSEID</sequence>
<proteinExistence type="predicted"/>
<organism evidence="2 3">
    <name type="scientific">Tulasnella calospora MUT 4182</name>
    <dbReference type="NCBI Taxonomy" id="1051891"/>
    <lineage>
        <taxon>Eukaryota</taxon>
        <taxon>Fungi</taxon>
        <taxon>Dikarya</taxon>
        <taxon>Basidiomycota</taxon>
        <taxon>Agaricomycotina</taxon>
        <taxon>Agaricomycetes</taxon>
        <taxon>Cantharellales</taxon>
        <taxon>Tulasnellaceae</taxon>
        <taxon>Tulasnella</taxon>
    </lineage>
</organism>
<dbReference type="GO" id="GO:0043332">
    <property type="term" value="C:mating projection tip"/>
    <property type="evidence" value="ECO:0007669"/>
    <property type="project" value="TreeGrafter"/>
</dbReference>
<gene>
    <name evidence="2" type="ORF">M407DRAFT_72159</name>
</gene>
<dbReference type="GO" id="GO:0070880">
    <property type="term" value="P:fungal-type cell wall beta-glucan biosynthetic process"/>
    <property type="evidence" value="ECO:0007669"/>
    <property type="project" value="TreeGrafter"/>
</dbReference>
<evidence type="ECO:0000259" key="1">
    <source>
        <dbReference type="Pfam" id="PF09346"/>
    </source>
</evidence>
<feature type="domain" description="Knr4/Smi1-like" evidence="1">
    <location>
        <begin position="2"/>
        <end position="129"/>
    </location>
</feature>
<dbReference type="Pfam" id="PF09346">
    <property type="entry name" value="SMI1_KNR4"/>
    <property type="match status" value="1"/>
</dbReference>
<keyword evidence="3" id="KW-1185">Reference proteome</keyword>
<reference evidence="2 3" key="1">
    <citation type="submission" date="2014-04" db="EMBL/GenBank/DDBJ databases">
        <authorList>
            <consortium name="DOE Joint Genome Institute"/>
            <person name="Kuo A."/>
            <person name="Girlanda M."/>
            <person name="Perotto S."/>
            <person name="Kohler A."/>
            <person name="Nagy L.G."/>
            <person name="Floudas D."/>
            <person name="Copeland A."/>
            <person name="Barry K.W."/>
            <person name="Cichocki N."/>
            <person name="Veneault-Fourrey C."/>
            <person name="LaButti K."/>
            <person name="Lindquist E.A."/>
            <person name="Lipzen A."/>
            <person name="Lundell T."/>
            <person name="Morin E."/>
            <person name="Murat C."/>
            <person name="Sun H."/>
            <person name="Tunlid A."/>
            <person name="Henrissat B."/>
            <person name="Grigoriev I.V."/>
            <person name="Hibbett D.S."/>
            <person name="Martin F."/>
            <person name="Nordberg H.P."/>
            <person name="Cantor M.N."/>
            <person name="Hua S.X."/>
        </authorList>
    </citation>
    <scope>NUCLEOTIDE SEQUENCE [LARGE SCALE GENOMIC DNA]</scope>
    <source>
        <strain evidence="2 3">MUT 4182</strain>
    </source>
</reference>
<protein>
    <recommendedName>
        <fullName evidence="1">Knr4/Smi1-like domain-containing protein</fullName>
    </recommendedName>
</protein>